<gene>
    <name evidence="4" type="ORF">GSLYS_00000690001</name>
</gene>
<evidence type="ECO:0000256" key="1">
    <source>
        <dbReference type="ARBA" id="ARBA00010728"/>
    </source>
</evidence>
<proteinExistence type="inferred from homology"/>
<dbReference type="Pfam" id="PF00587">
    <property type="entry name" value="tRNA-synt_2b"/>
    <property type="match status" value="1"/>
</dbReference>
<evidence type="ECO:0000259" key="3">
    <source>
        <dbReference type="Pfam" id="PF00587"/>
    </source>
</evidence>
<evidence type="ECO:0000256" key="2">
    <source>
        <dbReference type="PIRSR" id="PIRSR001529-1"/>
    </source>
</evidence>
<evidence type="ECO:0000313" key="5">
    <source>
        <dbReference type="Proteomes" id="UP001497497"/>
    </source>
</evidence>
<dbReference type="GO" id="GO:0006434">
    <property type="term" value="P:seryl-tRNA aminoacylation"/>
    <property type="evidence" value="ECO:0007669"/>
    <property type="project" value="InterPro"/>
</dbReference>
<dbReference type="Gene3D" id="1.10.287.40">
    <property type="entry name" value="Serine-tRNA synthetase, tRNA binding domain"/>
    <property type="match status" value="1"/>
</dbReference>
<name>A0AAV2GYS5_LYMST</name>
<dbReference type="InterPro" id="IPR042103">
    <property type="entry name" value="SerRS_1_N_sf"/>
</dbReference>
<sequence>TYQCAVSSTSSVSESAMNSCILRQIYQSLTKINQIYCKRQHHATESIAFENQPFSWLFVSNAVGGEYGAQVNLDLDLENRLLDESAQKLKFNVEARGANIDVCQLVTDYKKFQLFKKQRADLAGERDQILTELKLLNEKSIGSDAGVESPLQDLQKKLAIVKGKINLQTPYWELEESIMYRCLKLPNDLHITTPLDKRQILREHKGSKDSTENSSHINIAKKFDLIKFSTVGPKAYYLKGDLAKAELALTNKVVKYLKSHNYRFMAGPEFFKSPIIEGCGLDIHNPHEVLTMKEAFKEDVEPMNHLIGISPATFVGYVAKTCIGDKVLPLKMFACGRSYQNSDLPGLYGAVQSIQAGVFSCVKKDDLELQFDETVNLIWNFLEPFGLSMRLSQASAKELKLAEQRRLDVQILAPSLKQHVTIASVSDLGDFVSRRLMVKHSLNHADFRPAPLVQMVSGTALNITSLLAAWMEHGGINQVILIALSIA</sequence>
<protein>
    <recommendedName>
        <fullName evidence="3">Aminoacyl-tRNA synthetase class II (G/ P/ S/T) domain-containing protein</fullName>
    </recommendedName>
</protein>
<reference evidence="4 5" key="1">
    <citation type="submission" date="2024-04" db="EMBL/GenBank/DDBJ databases">
        <authorList>
            <consortium name="Genoscope - CEA"/>
            <person name="William W."/>
        </authorList>
    </citation>
    <scope>NUCLEOTIDE SEQUENCE [LARGE SCALE GENOMIC DNA]</scope>
</reference>
<dbReference type="PANTHER" id="PTHR11778">
    <property type="entry name" value="SERYL-TRNA SYNTHETASE"/>
    <property type="match status" value="1"/>
</dbReference>
<dbReference type="InterPro" id="IPR045864">
    <property type="entry name" value="aa-tRNA-synth_II/BPL/LPL"/>
</dbReference>
<dbReference type="InterPro" id="IPR002317">
    <property type="entry name" value="Ser-tRNA-ligase_type_1"/>
</dbReference>
<dbReference type="SUPFAM" id="SSF55681">
    <property type="entry name" value="Class II aaRS and biotin synthetases"/>
    <property type="match status" value="1"/>
</dbReference>
<dbReference type="PIRSF" id="PIRSF001529">
    <property type="entry name" value="Ser-tRNA-synth_IIa"/>
    <property type="match status" value="1"/>
</dbReference>
<dbReference type="GO" id="GO:0005524">
    <property type="term" value="F:ATP binding"/>
    <property type="evidence" value="ECO:0007669"/>
    <property type="project" value="InterPro"/>
</dbReference>
<feature type="non-terminal residue" evidence="4">
    <location>
        <position position="1"/>
    </location>
</feature>
<dbReference type="GO" id="GO:0004828">
    <property type="term" value="F:serine-tRNA ligase activity"/>
    <property type="evidence" value="ECO:0007669"/>
    <property type="project" value="InterPro"/>
</dbReference>
<dbReference type="Gene3D" id="3.30.930.10">
    <property type="entry name" value="Bira Bifunctional Protein, Domain 2"/>
    <property type="match status" value="1"/>
</dbReference>
<comment type="caution">
    <text evidence="4">The sequence shown here is derived from an EMBL/GenBank/DDBJ whole genome shotgun (WGS) entry which is preliminary data.</text>
</comment>
<dbReference type="Proteomes" id="UP001497497">
    <property type="component" value="Unassembled WGS sequence"/>
</dbReference>
<dbReference type="EMBL" id="CAXITT010000006">
    <property type="protein sequence ID" value="CAL1526513.1"/>
    <property type="molecule type" value="Genomic_DNA"/>
</dbReference>
<evidence type="ECO:0000313" key="4">
    <source>
        <dbReference type="EMBL" id="CAL1526513.1"/>
    </source>
</evidence>
<comment type="similarity">
    <text evidence="1">Belongs to the class-II aminoacyl-tRNA synthetase family. Type-1 seryl-tRNA synthetase subfamily.</text>
</comment>
<dbReference type="InterPro" id="IPR002314">
    <property type="entry name" value="aa-tRNA-synt_IIb"/>
</dbReference>
<dbReference type="AlphaFoldDB" id="A0AAV2GYS5"/>
<feature type="domain" description="Aminoacyl-tRNA synthetase class II (G/ P/ S/T)" evidence="3">
    <location>
        <begin position="313"/>
        <end position="473"/>
    </location>
</feature>
<keyword evidence="5" id="KW-1185">Reference proteome</keyword>
<feature type="site" description="Important for serine binding" evidence="2">
    <location>
        <position position="459"/>
    </location>
</feature>
<organism evidence="4 5">
    <name type="scientific">Lymnaea stagnalis</name>
    <name type="common">Great pond snail</name>
    <name type="synonym">Helix stagnalis</name>
    <dbReference type="NCBI Taxonomy" id="6523"/>
    <lineage>
        <taxon>Eukaryota</taxon>
        <taxon>Metazoa</taxon>
        <taxon>Spiralia</taxon>
        <taxon>Lophotrochozoa</taxon>
        <taxon>Mollusca</taxon>
        <taxon>Gastropoda</taxon>
        <taxon>Heterobranchia</taxon>
        <taxon>Euthyneura</taxon>
        <taxon>Panpulmonata</taxon>
        <taxon>Hygrophila</taxon>
        <taxon>Lymnaeoidea</taxon>
        <taxon>Lymnaeidae</taxon>
        <taxon>Lymnaea</taxon>
    </lineage>
</organism>
<accession>A0AAV2GYS5</accession>